<name>A0ABS5WJJ1_9FLAO</name>
<evidence type="ECO:0000256" key="1">
    <source>
        <dbReference type="SAM" id="SignalP"/>
    </source>
</evidence>
<feature type="chain" id="PRO_5045324393" description="Long-subunit fatty acid transport protein" evidence="1">
    <location>
        <begin position="32"/>
        <end position="425"/>
    </location>
</feature>
<dbReference type="SUPFAM" id="SSF56935">
    <property type="entry name" value="Porins"/>
    <property type="match status" value="1"/>
</dbReference>
<protein>
    <recommendedName>
        <fullName evidence="4">Long-subunit fatty acid transport protein</fullName>
    </recommendedName>
</protein>
<proteinExistence type="predicted"/>
<reference evidence="2 3" key="1">
    <citation type="submission" date="2020-06" db="EMBL/GenBank/DDBJ databases">
        <authorList>
            <person name="Isaeva M.P."/>
            <person name="Chernysheva N.Y."/>
        </authorList>
    </citation>
    <scope>NUCLEOTIDE SEQUENCE [LARGE SCALE GENOMIC DNA]</scope>
    <source>
        <strain evidence="2 3">KMM 6746</strain>
    </source>
</reference>
<dbReference type="Gene3D" id="2.40.160.60">
    <property type="entry name" value="Outer membrane protein transport protein (OMPP1/FadL/TodX)"/>
    <property type="match status" value="1"/>
</dbReference>
<feature type="signal peptide" evidence="1">
    <location>
        <begin position="1"/>
        <end position="31"/>
    </location>
</feature>
<gene>
    <name evidence="2" type="ORF">HW347_13925</name>
</gene>
<organism evidence="2 3">
    <name type="scientific">Zobellia barbeyronii</name>
    <dbReference type="NCBI Taxonomy" id="2748009"/>
    <lineage>
        <taxon>Bacteria</taxon>
        <taxon>Pseudomonadati</taxon>
        <taxon>Bacteroidota</taxon>
        <taxon>Flavobacteriia</taxon>
        <taxon>Flavobacteriales</taxon>
        <taxon>Flavobacteriaceae</taxon>
        <taxon>Zobellia</taxon>
    </lineage>
</organism>
<reference evidence="3" key="2">
    <citation type="submission" date="2023-07" db="EMBL/GenBank/DDBJ databases">
        <title>Zobellia barbeyronii sp. nov., a new marine flavobacterium, isolated from green and red algae.</title>
        <authorList>
            <person name="Nedashkovskaya O.I."/>
            <person name="Otstavnykh N."/>
            <person name="Zhukova N."/>
            <person name="Guzev K."/>
            <person name="Chausova V."/>
            <person name="Tekutyeva L."/>
            <person name="Mikhailov V."/>
            <person name="Isaeva M."/>
        </authorList>
    </citation>
    <scope>NUCLEOTIDE SEQUENCE [LARGE SCALE GENOMIC DNA]</scope>
    <source>
        <strain evidence="3">KMM 6746</strain>
    </source>
</reference>
<evidence type="ECO:0000313" key="3">
    <source>
        <dbReference type="Proteomes" id="UP000740413"/>
    </source>
</evidence>
<keyword evidence="3" id="KW-1185">Reference proteome</keyword>
<sequence length="425" mass="46566">MNLLMLFMMKMNKVALFSTFVLFLNFCSVRAQSEGLTSSPYSLYGLGTINQSSIGRTNGMGYTGIGLKTSNQINNLNPANYALIPEGSFFYDIGIKGEYNQYSNKADSETKTTINFSNIALAFRVAEGLGAGISLVPYSEVGYSLIGINTNIEGTDETFESNVNGIGGLSELKFNLGYSVLPNLRLGANASILFGNIEENEAFVINQSAFSSEETTNYSGIRLGLGMHFDVSENFTIGSTVQLPTSLKGNIKRSITKSLDGTEITVEDGESDTSADFNMPLEVGIGMSANILESFTVSADYKKNYWDATGQTESLGSYADQDIFGIGLEYVKDPTSYKYTDRIRYRTGFNYDNGYLSINGKKVDGYNITAGIGIPVGQGQKSMMNLSYSYGSKGQIQNILIKENFHLLTLNLSLEDLWFQKRKIN</sequence>
<evidence type="ECO:0008006" key="4">
    <source>
        <dbReference type="Google" id="ProtNLM"/>
    </source>
</evidence>
<dbReference type="EMBL" id="JACATN010000004">
    <property type="protein sequence ID" value="MBT2162367.1"/>
    <property type="molecule type" value="Genomic_DNA"/>
</dbReference>
<comment type="caution">
    <text evidence="2">The sequence shown here is derived from an EMBL/GenBank/DDBJ whole genome shotgun (WGS) entry which is preliminary data.</text>
</comment>
<dbReference type="Proteomes" id="UP000740413">
    <property type="component" value="Unassembled WGS sequence"/>
</dbReference>
<accession>A0ABS5WJJ1</accession>
<evidence type="ECO:0000313" key="2">
    <source>
        <dbReference type="EMBL" id="MBT2162367.1"/>
    </source>
</evidence>
<keyword evidence="1" id="KW-0732">Signal</keyword>